<evidence type="ECO:0000256" key="13">
    <source>
        <dbReference type="ARBA" id="ARBA00023157"/>
    </source>
</evidence>
<evidence type="ECO:0000313" key="17">
    <source>
        <dbReference type="EMBL" id="KAK6590688.1"/>
    </source>
</evidence>
<dbReference type="GO" id="GO:0015035">
    <property type="term" value="F:protein-disulfide reductase activity"/>
    <property type="evidence" value="ECO:0007669"/>
    <property type="project" value="InterPro"/>
</dbReference>
<name>A0AAV9Y1L0_9CRYT</name>
<dbReference type="Pfam" id="PF04137">
    <property type="entry name" value="ERO1"/>
    <property type="match status" value="1"/>
</dbReference>
<evidence type="ECO:0000256" key="1">
    <source>
        <dbReference type="ARBA" id="ARBA00001974"/>
    </source>
</evidence>
<dbReference type="PANTHER" id="PTHR12613">
    <property type="entry name" value="ERO1-RELATED"/>
    <property type="match status" value="1"/>
</dbReference>
<keyword evidence="16" id="KW-0812">Transmembrane</keyword>
<comment type="cofactor">
    <cofactor evidence="1">
        <name>FAD</name>
        <dbReference type="ChEBI" id="CHEBI:57692"/>
    </cofactor>
</comment>
<evidence type="ECO:0000256" key="15">
    <source>
        <dbReference type="ARBA" id="ARBA00023284"/>
    </source>
</evidence>
<keyword evidence="14" id="KW-0325">Glycoprotein</keyword>
<feature type="transmembrane region" description="Helical" evidence="16">
    <location>
        <begin position="359"/>
        <end position="378"/>
    </location>
</feature>
<dbReference type="Proteomes" id="UP001311799">
    <property type="component" value="Unassembled WGS sequence"/>
</dbReference>
<dbReference type="GO" id="GO:0005789">
    <property type="term" value="C:endoplasmic reticulum membrane"/>
    <property type="evidence" value="ECO:0007669"/>
    <property type="project" value="UniProtKB-SubCell"/>
</dbReference>
<keyword evidence="8" id="KW-0256">Endoplasmic reticulum</keyword>
<organism evidence="17 18">
    <name type="scientific">Cryptosporidium xiaoi</name>
    <dbReference type="NCBI Taxonomy" id="659607"/>
    <lineage>
        <taxon>Eukaryota</taxon>
        <taxon>Sar</taxon>
        <taxon>Alveolata</taxon>
        <taxon>Apicomplexa</taxon>
        <taxon>Conoidasida</taxon>
        <taxon>Coccidia</taxon>
        <taxon>Eucoccidiorida</taxon>
        <taxon>Eimeriorina</taxon>
        <taxon>Cryptosporidiidae</taxon>
        <taxon>Cryptosporidium</taxon>
    </lineage>
</organism>
<keyword evidence="7" id="KW-0732">Signal</keyword>
<dbReference type="AlphaFoldDB" id="A0AAV9Y1L0"/>
<keyword evidence="12 16" id="KW-0472">Membrane</keyword>
<dbReference type="GO" id="GO:0071949">
    <property type="term" value="F:FAD binding"/>
    <property type="evidence" value="ECO:0007669"/>
    <property type="project" value="InterPro"/>
</dbReference>
<sequence>MIALKNVLLLFIVIFDLTIRGKISYLFKSLRKDGFRPRINLKHSPTTDELFKDAIVVQNIMEKIRLRTPVRFFSLDLSPSCNLEKKSETCGNVGKCQVFGNESDLSSTLFGFDMETDEMMPEEEGNCESKKTKIDMLKNPPSNTEYKGGSIWNMIYEEIDKLNMPLLLNLTSGVQSNIAVHASERYRKVGDKFEYNIKNFIDKFLIYEERGSNLLFTFYYLVQSICVLGEKFDEFMNQNLDDNPENEILKSEIRALFDSDSYYSCREEYMNNRFFSESDLPKLSKFFETFISTLGCVECEKCILHGTIKGNTLYLATKALARKNNFQVDPLTFVTYINGLYVFSSSIMIIDIFAERIRYYLSFLICTLIFYVLSYKIVKSYRRRLNKIKTEKND</sequence>
<evidence type="ECO:0000256" key="12">
    <source>
        <dbReference type="ARBA" id="ARBA00023136"/>
    </source>
</evidence>
<reference evidence="17 18" key="1">
    <citation type="submission" date="2023-10" db="EMBL/GenBank/DDBJ databases">
        <title>Comparative genomics analysis reveals potential genetic determinants of host preference in Cryptosporidium xiaoi.</title>
        <authorList>
            <person name="Xiao L."/>
            <person name="Li J."/>
        </authorList>
    </citation>
    <scope>NUCLEOTIDE SEQUENCE [LARGE SCALE GENOMIC DNA]</scope>
    <source>
        <strain evidence="17 18">52996</strain>
    </source>
</reference>
<dbReference type="GO" id="GO:0016972">
    <property type="term" value="F:thiol oxidase activity"/>
    <property type="evidence" value="ECO:0007669"/>
    <property type="project" value="InterPro"/>
</dbReference>
<dbReference type="InterPro" id="IPR037192">
    <property type="entry name" value="ERO1-like_sf"/>
</dbReference>
<evidence type="ECO:0008006" key="19">
    <source>
        <dbReference type="Google" id="ProtNLM"/>
    </source>
</evidence>
<comment type="subcellular location">
    <subcellularLocation>
        <location evidence="2">Endoplasmic reticulum membrane</location>
        <topology evidence="2">Peripheral membrane protein</topology>
        <orientation evidence="2">Lumenal side</orientation>
    </subcellularLocation>
</comment>
<protein>
    <recommendedName>
        <fullName evidence="19">Endoplasmic reticulum oxidoreductin</fullName>
    </recommendedName>
</protein>
<dbReference type="GO" id="GO:0034975">
    <property type="term" value="P:protein folding in endoplasmic reticulum"/>
    <property type="evidence" value="ECO:0007669"/>
    <property type="project" value="InterPro"/>
</dbReference>
<evidence type="ECO:0000256" key="4">
    <source>
        <dbReference type="ARBA" id="ARBA00011802"/>
    </source>
</evidence>
<accession>A0AAV9Y1L0</accession>
<evidence type="ECO:0000256" key="5">
    <source>
        <dbReference type="ARBA" id="ARBA00022448"/>
    </source>
</evidence>
<comment type="similarity">
    <text evidence="3">Belongs to the EROs family.</text>
</comment>
<keyword evidence="10" id="KW-0249">Electron transport</keyword>
<keyword evidence="9" id="KW-0274">FAD</keyword>
<keyword evidence="13" id="KW-1015">Disulfide bond</keyword>
<keyword evidence="18" id="KW-1185">Reference proteome</keyword>
<keyword evidence="16" id="KW-1133">Transmembrane helix</keyword>
<keyword evidence="5" id="KW-0813">Transport</keyword>
<evidence type="ECO:0000256" key="3">
    <source>
        <dbReference type="ARBA" id="ARBA00008277"/>
    </source>
</evidence>
<evidence type="ECO:0000256" key="16">
    <source>
        <dbReference type="SAM" id="Phobius"/>
    </source>
</evidence>
<evidence type="ECO:0000256" key="11">
    <source>
        <dbReference type="ARBA" id="ARBA00023002"/>
    </source>
</evidence>
<evidence type="ECO:0000256" key="10">
    <source>
        <dbReference type="ARBA" id="ARBA00022982"/>
    </source>
</evidence>
<evidence type="ECO:0000256" key="8">
    <source>
        <dbReference type="ARBA" id="ARBA00022824"/>
    </source>
</evidence>
<gene>
    <name evidence="17" type="ORF">RS030_142110</name>
</gene>
<evidence type="ECO:0000256" key="14">
    <source>
        <dbReference type="ARBA" id="ARBA00023180"/>
    </source>
</evidence>
<evidence type="ECO:0000256" key="2">
    <source>
        <dbReference type="ARBA" id="ARBA00004367"/>
    </source>
</evidence>
<dbReference type="InterPro" id="IPR007266">
    <property type="entry name" value="Ero1"/>
</dbReference>
<proteinExistence type="inferred from homology"/>
<dbReference type="PANTHER" id="PTHR12613:SF0">
    <property type="entry name" value="ERO1-LIKE PROTEIN"/>
    <property type="match status" value="1"/>
</dbReference>
<evidence type="ECO:0000313" key="18">
    <source>
        <dbReference type="Proteomes" id="UP001311799"/>
    </source>
</evidence>
<dbReference type="EMBL" id="JAWDEY010000005">
    <property type="protein sequence ID" value="KAK6590688.1"/>
    <property type="molecule type" value="Genomic_DNA"/>
</dbReference>
<keyword evidence="15" id="KW-0676">Redox-active center</keyword>
<keyword evidence="11" id="KW-0560">Oxidoreductase</keyword>
<keyword evidence="6" id="KW-0285">Flavoprotein</keyword>
<dbReference type="SUPFAM" id="SSF110019">
    <property type="entry name" value="ERO1-like"/>
    <property type="match status" value="1"/>
</dbReference>
<evidence type="ECO:0000256" key="7">
    <source>
        <dbReference type="ARBA" id="ARBA00022729"/>
    </source>
</evidence>
<comment type="subunit">
    <text evidence="4">May function both as a monomer and a homodimer.</text>
</comment>
<evidence type="ECO:0000256" key="6">
    <source>
        <dbReference type="ARBA" id="ARBA00022630"/>
    </source>
</evidence>
<evidence type="ECO:0000256" key="9">
    <source>
        <dbReference type="ARBA" id="ARBA00022827"/>
    </source>
</evidence>
<comment type="caution">
    <text evidence="17">The sequence shown here is derived from an EMBL/GenBank/DDBJ whole genome shotgun (WGS) entry which is preliminary data.</text>
</comment>